<feature type="region of interest" description="Disordered" evidence="4">
    <location>
        <begin position="158"/>
        <end position="266"/>
    </location>
</feature>
<dbReference type="OrthoDB" id="6253343at2759"/>
<protein>
    <submittedName>
        <fullName evidence="5 7">Expressed conserved protein</fullName>
    </submittedName>
</protein>
<organism evidence="5">
    <name type="scientific">Echinococcus granulosus</name>
    <name type="common">Hydatid tapeworm</name>
    <dbReference type="NCBI Taxonomy" id="6210"/>
    <lineage>
        <taxon>Eukaryota</taxon>
        <taxon>Metazoa</taxon>
        <taxon>Spiralia</taxon>
        <taxon>Lophotrochozoa</taxon>
        <taxon>Platyhelminthes</taxon>
        <taxon>Cestoda</taxon>
        <taxon>Eucestoda</taxon>
        <taxon>Cyclophyllidea</taxon>
        <taxon>Taeniidae</taxon>
        <taxon>Echinococcus</taxon>
        <taxon>Echinococcus granulosus group</taxon>
    </lineage>
</organism>
<evidence type="ECO:0000256" key="2">
    <source>
        <dbReference type="ARBA" id="ARBA00008352"/>
    </source>
</evidence>
<accession>A0A068WCV8</accession>
<dbReference type="Proteomes" id="UP000492820">
    <property type="component" value="Unassembled WGS sequence"/>
</dbReference>
<evidence type="ECO:0000313" key="7">
    <source>
        <dbReference type="WBParaSite" id="EgrG_001033300"/>
    </source>
</evidence>
<dbReference type="GO" id="GO:0005634">
    <property type="term" value="C:nucleus"/>
    <property type="evidence" value="ECO:0007669"/>
    <property type="project" value="UniProtKB-SubCell"/>
</dbReference>
<evidence type="ECO:0000313" key="5">
    <source>
        <dbReference type="EMBL" id="CDS17575.1"/>
    </source>
</evidence>
<comment type="subcellular location">
    <subcellularLocation>
        <location evidence="1">Nucleus</location>
    </subcellularLocation>
</comment>
<sequence>MNRGRRRGGVSSGFTSLRDGVKRRLFDPFTLPVAPDPRTVISRLIPLSFTEPHIPSALPQSDSNLLHRKPEEGSEKDFKLQLFVTKGVLDYALRNSSEKRKPSSKEGSINSTRFIAPSVTSVQSSIAHLLLKTDEIAFWDSDFLSLFSKPPEWYPSELTDKLKRKSPTTPGSAKRVRFDDSSKMAGGDRSAEMIPDQAMLDAADFNEDDDGENVLKEGVDEPVEAENQEDKDSEDGRWNGEPVEEEEEEGDDYCETYFDNGEGDIDDFNVQLHEMGEDPDGSSYYD</sequence>
<feature type="compositionally biased region" description="Acidic residues" evidence="4">
    <location>
        <begin position="242"/>
        <end position="254"/>
    </location>
</feature>
<evidence type="ECO:0000256" key="4">
    <source>
        <dbReference type="SAM" id="MobiDB-lite"/>
    </source>
</evidence>
<gene>
    <name evidence="5" type="ORF">EgrG_001033300</name>
</gene>
<evidence type="ECO:0000256" key="3">
    <source>
        <dbReference type="ARBA" id="ARBA00023242"/>
    </source>
</evidence>
<evidence type="ECO:0000256" key="1">
    <source>
        <dbReference type="ARBA" id="ARBA00004123"/>
    </source>
</evidence>
<dbReference type="WBParaSite" id="EgrG_001033300">
    <property type="protein sequence ID" value="EgrG_001033300"/>
    <property type="gene ID" value="EgrG_001033300"/>
</dbReference>
<reference evidence="5 6" key="1">
    <citation type="journal article" date="2013" name="Nature">
        <title>The genomes of four tapeworm species reveal adaptations to parasitism.</title>
        <authorList>
            <person name="Tsai I.J."/>
            <person name="Zarowiecki M."/>
            <person name="Holroyd N."/>
            <person name="Garciarrubio A."/>
            <person name="Sanchez-Flores A."/>
            <person name="Brooks K.L."/>
            <person name="Tracey A."/>
            <person name="Bobes R.J."/>
            <person name="Fragoso G."/>
            <person name="Sciutto E."/>
            <person name="Aslett M."/>
            <person name="Beasley H."/>
            <person name="Bennett H.M."/>
            <person name="Cai J."/>
            <person name="Camicia F."/>
            <person name="Clark R."/>
            <person name="Cucher M."/>
            <person name="De Silva N."/>
            <person name="Day T.A."/>
            <person name="Deplazes P."/>
            <person name="Estrada K."/>
            <person name="Fernandez C."/>
            <person name="Holland P.W."/>
            <person name="Hou J."/>
            <person name="Hu S."/>
            <person name="Huckvale T."/>
            <person name="Hung S.S."/>
            <person name="Kamenetzky L."/>
            <person name="Keane J.A."/>
            <person name="Kiss F."/>
            <person name="Koziol U."/>
            <person name="Lambert O."/>
            <person name="Liu K."/>
            <person name="Luo X."/>
            <person name="Luo Y."/>
            <person name="Macchiaroli N."/>
            <person name="Nichol S."/>
            <person name="Paps J."/>
            <person name="Parkinson J."/>
            <person name="Pouchkina-Stantcheva N."/>
            <person name="Riddiford N."/>
            <person name="Rosenzvit M."/>
            <person name="Salinas G."/>
            <person name="Wasmuth J.D."/>
            <person name="Zamanian M."/>
            <person name="Zheng Y."/>
            <person name="Cai X."/>
            <person name="Soberon X."/>
            <person name="Olson P.D."/>
            <person name="Laclette J.P."/>
            <person name="Brehm K."/>
            <person name="Berriman M."/>
            <person name="Garciarrubio A."/>
            <person name="Bobes R.J."/>
            <person name="Fragoso G."/>
            <person name="Sanchez-Flores A."/>
            <person name="Estrada K."/>
            <person name="Cevallos M.A."/>
            <person name="Morett E."/>
            <person name="Gonzalez V."/>
            <person name="Portillo T."/>
            <person name="Ochoa-Leyva A."/>
            <person name="Jose M.V."/>
            <person name="Sciutto E."/>
            <person name="Landa A."/>
            <person name="Jimenez L."/>
            <person name="Valdes V."/>
            <person name="Carrero J.C."/>
            <person name="Larralde C."/>
            <person name="Morales-Montor J."/>
            <person name="Limon-Lason J."/>
            <person name="Soberon X."/>
            <person name="Laclette J.P."/>
        </authorList>
    </citation>
    <scope>NUCLEOTIDE SEQUENCE [LARGE SCALE GENOMIC DNA]</scope>
</reference>
<name>A0A068WCV8_ECHGR</name>
<dbReference type="EMBL" id="LK028577">
    <property type="protein sequence ID" value="CDS17575.1"/>
    <property type="molecule type" value="Genomic_DNA"/>
</dbReference>
<dbReference type="AlphaFoldDB" id="A0A068WCV8"/>
<evidence type="ECO:0000313" key="6">
    <source>
        <dbReference type="Proteomes" id="UP000492820"/>
    </source>
</evidence>
<proteinExistence type="inferred from homology"/>
<comment type="similarity">
    <text evidence="2">Belongs to the eukaryotic RPC7 RNA polymerase subunit family.</text>
</comment>
<dbReference type="InterPro" id="IPR024661">
    <property type="entry name" value="RNA_pol_III_Rpc31"/>
</dbReference>
<dbReference type="GO" id="GO:0006383">
    <property type="term" value="P:transcription by RNA polymerase III"/>
    <property type="evidence" value="ECO:0007669"/>
    <property type="project" value="InterPro"/>
</dbReference>
<feature type="compositionally biased region" description="Basic and acidic residues" evidence="4">
    <location>
        <begin position="228"/>
        <end position="238"/>
    </location>
</feature>
<keyword evidence="3" id="KW-0539">Nucleus</keyword>
<reference evidence="7" key="3">
    <citation type="submission" date="2020-10" db="UniProtKB">
        <authorList>
            <consortium name="WormBaseParasite"/>
        </authorList>
    </citation>
    <scope>IDENTIFICATION</scope>
</reference>
<reference evidence="5" key="2">
    <citation type="submission" date="2014-06" db="EMBL/GenBank/DDBJ databases">
        <authorList>
            <person name="Aslett M."/>
        </authorList>
    </citation>
    <scope>NUCLEOTIDE SEQUENCE</scope>
</reference>
<dbReference type="Pfam" id="PF11705">
    <property type="entry name" value="RNA_pol_3_Rpc31"/>
    <property type="match status" value="1"/>
</dbReference>